<keyword evidence="2 5" id="KW-0812">Transmembrane</keyword>
<feature type="transmembrane region" description="Helical" evidence="5">
    <location>
        <begin position="416"/>
        <end position="439"/>
    </location>
</feature>
<feature type="domain" description="Polycystin cation channel PKD1/PKD2" evidence="6">
    <location>
        <begin position="279"/>
        <end position="505"/>
    </location>
</feature>
<sequence>MASNPSTVTTPSINEILQEMKHMNDDDIKLSFPEAVHALKARAELRLHFVYLPIPMAFFILFAWTALVHVPIQHMFPAELGLETTLVSMGTDAITPNTTMKFKNIQTQADVFAWLLDTFVPSVFVTTDYNGNNFTDAILLRRIDGFNKILGAVEFKTTRASPMRCDADKHLATLFPTCHDFLHPVDMEPVYIDATVDAATASLILQAKQISGTWINTSTTSLIVNVATFNGELNVLCITSLKILFQNGGAIDTQFTMSAVPSDPYHGHWSGGPIALDAFVGLLFVLTLAKEFYLIYRSIRDKTLISVVWDAWRIIEWASLGFVALFYILWAFLCVNIYDKDIVTHLKALDGGTNHDITTLETLMTKLTYMGRVMVSIRLSAMTALFLLVARIMGAVRFHPHLNLVTATLTASLHSLGSFSLIFFTCLAAFVTSGVVLFGERLVQFSTIGRATVTVINMLFGQFDLSAILEVDYHIGVVWYWCAMIILFLMLFNMLLAIVLAAFDDVRSRSRADRNVFEEFFIIAKEVLHVTTVSDKFKTGVSDGTLHRLDPRAVAEFLRIKESHAREFLREMKILSRAGADLSGEAINVDQGRIDNQLAVEDRLSKIEDLLAKVASKLDNCV</sequence>
<dbReference type="AlphaFoldDB" id="A0A6G0XKU8"/>
<gene>
    <name evidence="7" type="ORF">Ae201684_003623</name>
</gene>
<dbReference type="Gene3D" id="1.10.287.70">
    <property type="match status" value="1"/>
</dbReference>
<feature type="transmembrane region" description="Helical" evidence="5">
    <location>
        <begin position="274"/>
        <end position="294"/>
    </location>
</feature>
<feature type="transmembrane region" description="Helical" evidence="5">
    <location>
        <begin position="375"/>
        <end position="396"/>
    </location>
</feature>
<keyword evidence="4 5" id="KW-0472">Membrane</keyword>
<evidence type="ECO:0000256" key="1">
    <source>
        <dbReference type="ARBA" id="ARBA00004141"/>
    </source>
</evidence>
<comment type="caution">
    <text evidence="7">The sequence shown here is derived from an EMBL/GenBank/DDBJ whole genome shotgun (WGS) entry which is preliminary data.</text>
</comment>
<dbReference type="Pfam" id="PF08016">
    <property type="entry name" value="PKD_channel"/>
    <property type="match status" value="1"/>
</dbReference>
<accession>A0A6G0XKU8</accession>
<organism evidence="7 8">
    <name type="scientific">Aphanomyces euteiches</name>
    <dbReference type="NCBI Taxonomy" id="100861"/>
    <lineage>
        <taxon>Eukaryota</taxon>
        <taxon>Sar</taxon>
        <taxon>Stramenopiles</taxon>
        <taxon>Oomycota</taxon>
        <taxon>Saprolegniomycetes</taxon>
        <taxon>Saprolegniales</taxon>
        <taxon>Verrucalvaceae</taxon>
        <taxon>Aphanomyces</taxon>
    </lineage>
</organism>
<dbReference type="Proteomes" id="UP000481153">
    <property type="component" value="Unassembled WGS sequence"/>
</dbReference>
<evidence type="ECO:0000256" key="2">
    <source>
        <dbReference type="ARBA" id="ARBA00022692"/>
    </source>
</evidence>
<dbReference type="PANTHER" id="PTHR10877:SF183">
    <property type="entry name" value="AT14535P-RELATED"/>
    <property type="match status" value="1"/>
</dbReference>
<evidence type="ECO:0000259" key="6">
    <source>
        <dbReference type="Pfam" id="PF08016"/>
    </source>
</evidence>
<reference evidence="7 8" key="1">
    <citation type="submission" date="2019-07" db="EMBL/GenBank/DDBJ databases">
        <title>Genomics analysis of Aphanomyces spp. identifies a new class of oomycete effector associated with host adaptation.</title>
        <authorList>
            <person name="Gaulin E."/>
        </authorList>
    </citation>
    <scope>NUCLEOTIDE SEQUENCE [LARGE SCALE GENOMIC DNA]</scope>
    <source>
        <strain evidence="7 8">ATCC 201684</strain>
    </source>
</reference>
<feature type="transmembrane region" description="Helical" evidence="5">
    <location>
        <begin position="314"/>
        <end position="338"/>
    </location>
</feature>
<feature type="transmembrane region" description="Helical" evidence="5">
    <location>
        <begin position="477"/>
        <end position="503"/>
    </location>
</feature>
<comment type="subcellular location">
    <subcellularLocation>
        <location evidence="1">Membrane</location>
        <topology evidence="1">Multi-pass membrane protein</topology>
    </subcellularLocation>
</comment>
<dbReference type="GO" id="GO:0016020">
    <property type="term" value="C:membrane"/>
    <property type="evidence" value="ECO:0007669"/>
    <property type="project" value="UniProtKB-SubCell"/>
</dbReference>
<keyword evidence="8" id="KW-1185">Reference proteome</keyword>
<evidence type="ECO:0000256" key="4">
    <source>
        <dbReference type="ARBA" id="ARBA00023136"/>
    </source>
</evidence>
<dbReference type="InterPro" id="IPR051223">
    <property type="entry name" value="Polycystin"/>
</dbReference>
<proteinExistence type="predicted"/>
<dbReference type="InterPro" id="IPR013122">
    <property type="entry name" value="PKD1_2_channel"/>
</dbReference>
<dbReference type="PANTHER" id="PTHR10877">
    <property type="entry name" value="POLYCYSTIN FAMILY MEMBER"/>
    <property type="match status" value="1"/>
</dbReference>
<evidence type="ECO:0000256" key="3">
    <source>
        <dbReference type="ARBA" id="ARBA00022989"/>
    </source>
</evidence>
<dbReference type="EMBL" id="VJMJ01000041">
    <property type="protein sequence ID" value="KAF0741051.1"/>
    <property type="molecule type" value="Genomic_DNA"/>
</dbReference>
<evidence type="ECO:0000313" key="8">
    <source>
        <dbReference type="Proteomes" id="UP000481153"/>
    </source>
</evidence>
<name>A0A6G0XKU8_9STRA</name>
<evidence type="ECO:0000313" key="7">
    <source>
        <dbReference type="EMBL" id="KAF0741051.1"/>
    </source>
</evidence>
<keyword evidence="3 5" id="KW-1133">Transmembrane helix</keyword>
<feature type="transmembrane region" description="Helical" evidence="5">
    <location>
        <begin position="49"/>
        <end position="70"/>
    </location>
</feature>
<evidence type="ECO:0000256" key="5">
    <source>
        <dbReference type="SAM" id="Phobius"/>
    </source>
</evidence>
<dbReference type="VEuPathDB" id="FungiDB:AeMF1_005655"/>
<protein>
    <recommendedName>
        <fullName evidence="6">Polycystin cation channel PKD1/PKD2 domain-containing protein</fullName>
    </recommendedName>
</protein>